<proteinExistence type="predicted"/>
<comment type="caution">
    <text evidence="1">The sequence shown here is derived from an EMBL/GenBank/DDBJ whole genome shotgun (WGS) entry which is preliminary data.</text>
</comment>
<evidence type="ECO:0000313" key="1">
    <source>
        <dbReference type="EMBL" id="ETI49485.1"/>
    </source>
</evidence>
<dbReference type="AlphaFoldDB" id="V9FDE9"/>
<sequence>MVELSQSMDMSLKHNITNATLSLNGNSVGHGIGYVFFTKLLVQETFLLTGSIARPNCCRRYGYSRSHVPNPEEASKPAILSFALITPFSVLYASPFA</sequence>
<name>V9FDE9_PHYNI</name>
<dbReference type="Proteomes" id="UP000018721">
    <property type="component" value="Unassembled WGS sequence"/>
</dbReference>
<reference evidence="1 2" key="1">
    <citation type="submission" date="2013-11" db="EMBL/GenBank/DDBJ databases">
        <title>The Genome Sequence of Phytophthora parasitica P1569.</title>
        <authorList>
            <consortium name="The Broad Institute Genomics Platform"/>
            <person name="Russ C."/>
            <person name="Tyler B."/>
            <person name="Panabieres F."/>
            <person name="Shan W."/>
            <person name="Tripathy S."/>
            <person name="Grunwald N."/>
            <person name="Machado M."/>
            <person name="Johnson C.S."/>
            <person name="Arredondo F."/>
            <person name="Hong C."/>
            <person name="Coffey M."/>
            <person name="Young S.K."/>
            <person name="Zeng Q."/>
            <person name="Gargeya S."/>
            <person name="Fitzgerald M."/>
            <person name="Abouelleil A."/>
            <person name="Alvarado L."/>
            <person name="Chapman S.B."/>
            <person name="Gainer-Dewar J."/>
            <person name="Goldberg J."/>
            <person name="Griggs A."/>
            <person name="Gujja S."/>
            <person name="Hansen M."/>
            <person name="Howarth C."/>
            <person name="Imamovic A."/>
            <person name="Ireland A."/>
            <person name="Larimer J."/>
            <person name="McCowan C."/>
            <person name="Murphy C."/>
            <person name="Pearson M."/>
            <person name="Poon T.W."/>
            <person name="Priest M."/>
            <person name="Roberts A."/>
            <person name="Saif S."/>
            <person name="Shea T."/>
            <person name="Sykes S."/>
            <person name="Wortman J."/>
            <person name="Nusbaum C."/>
            <person name="Birren B."/>
        </authorList>
    </citation>
    <scope>NUCLEOTIDE SEQUENCE [LARGE SCALE GENOMIC DNA]</scope>
    <source>
        <strain evidence="1 2">P1569</strain>
    </source>
</reference>
<evidence type="ECO:0000313" key="2">
    <source>
        <dbReference type="Proteomes" id="UP000018721"/>
    </source>
</evidence>
<dbReference type="EMBL" id="ANIZ01001100">
    <property type="protein sequence ID" value="ETI49485.1"/>
    <property type="molecule type" value="Genomic_DNA"/>
</dbReference>
<gene>
    <name evidence="1" type="ORF">F443_06645</name>
</gene>
<keyword evidence="2" id="KW-1185">Reference proteome</keyword>
<dbReference type="HOGENOM" id="CLU_2351234_0_0_1"/>
<accession>V9FDE9</accession>
<protein>
    <submittedName>
        <fullName evidence="1">Uncharacterized protein</fullName>
    </submittedName>
</protein>
<organism evidence="1 2">
    <name type="scientific">Phytophthora nicotianae P1569</name>
    <dbReference type="NCBI Taxonomy" id="1317065"/>
    <lineage>
        <taxon>Eukaryota</taxon>
        <taxon>Sar</taxon>
        <taxon>Stramenopiles</taxon>
        <taxon>Oomycota</taxon>
        <taxon>Peronosporomycetes</taxon>
        <taxon>Peronosporales</taxon>
        <taxon>Peronosporaceae</taxon>
        <taxon>Phytophthora</taxon>
    </lineage>
</organism>